<proteinExistence type="predicted"/>
<evidence type="ECO:0000313" key="2">
    <source>
        <dbReference type="Proteomes" id="UP001054837"/>
    </source>
</evidence>
<organism evidence="1 2">
    <name type="scientific">Caerostris darwini</name>
    <dbReference type="NCBI Taxonomy" id="1538125"/>
    <lineage>
        <taxon>Eukaryota</taxon>
        <taxon>Metazoa</taxon>
        <taxon>Ecdysozoa</taxon>
        <taxon>Arthropoda</taxon>
        <taxon>Chelicerata</taxon>
        <taxon>Arachnida</taxon>
        <taxon>Araneae</taxon>
        <taxon>Araneomorphae</taxon>
        <taxon>Entelegynae</taxon>
        <taxon>Araneoidea</taxon>
        <taxon>Araneidae</taxon>
        <taxon>Caerostris</taxon>
    </lineage>
</organism>
<keyword evidence="2" id="KW-1185">Reference proteome</keyword>
<dbReference type="EMBL" id="BPLQ01014004">
    <property type="protein sequence ID" value="GIY76412.1"/>
    <property type="molecule type" value="Genomic_DNA"/>
</dbReference>
<comment type="caution">
    <text evidence="1">The sequence shown here is derived from an EMBL/GenBank/DDBJ whole genome shotgun (WGS) entry which is preliminary data.</text>
</comment>
<dbReference type="Proteomes" id="UP001054837">
    <property type="component" value="Unassembled WGS sequence"/>
</dbReference>
<accession>A0AAV4W183</accession>
<sequence>MAMSKAKDQLGKTIVLCLCHRISVKCQRMFKGDCPKPDDENWPALATFVGQRSELEVNSPEIYYRTLSLECCWTNGLLWFH</sequence>
<evidence type="ECO:0000313" key="1">
    <source>
        <dbReference type="EMBL" id="GIY76412.1"/>
    </source>
</evidence>
<name>A0AAV4W183_9ARAC</name>
<protein>
    <submittedName>
        <fullName evidence="1">Uncharacterized protein</fullName>
    </submittedName>
</protein>
<dbReference type="AlphaFoldDB" id="A0AAV4W183"/>
<reference evidence="1 2" key="1">
    <citation type="submission" date="2021-06" db="EMBL/GenBank/DDBJ databases">
        <title>Caerostris darwini draft genome.</title>
        <authorList>
            <person name="Kono N."/>
            <person name="Arakawa K."/>
        </authorList>
    </citation>
    <scope>NUCLEOTIDE SEQUENCE [LARGE SCALE GENOMIC DNA]</scope>
</reference>
<gene>
    <name evidence="1" type="ORF">CDAR_622371</name>
</gene>